<reference evidence="4" key="1">
    <citation type="journal article" date="2012" name="Nat. Biotechnol.">
        <title>Reference genome sequence of the model plant Setaria.</title>
        <authorList>
            <person name="Bennetzen J.L."/>
            <person name="Schmutz J."/>
            <person name="Wang H."/>
            <person name="Percifield R."/>
            <person name="Hawkins J."/>
            <person name="Pontaroli A.C."/>
            <person name="Estep M."/>
            <person name="Feng L."/>
            <person name="Vaughn J.N."/>
            <person name="Grimwood J."/>
            <person name="Jenkins J."/>
            <person name="Barry K."/>
            <person name="Lindquist E."/>
            <person name="Hellsten U."/>
            <person name="Deshpande S."/>
            <person name="Wang X."/>
            <person name="Wu X."/>
            <person name="Mitros T."/>
            <person name="Triplett J."/>
            <person name="Yang X."/>
            <person name="Ye C.Y."/>
            <person name="Mauro-Herrera M."/>
            <person name="Wang L."/>
            <person name="Li P."/>
            <person name="Sharma M."/>
            <person name="Sharma R."/>
            <person name="Ronald P.C."/>
            <person name="Panaud O."/>
            <person name="Kellogg E.A."/>
            <person name="Brutnell T.P."/>
            <person name="Doust A.N."/>
            <person name="Tuskan G.A."/>
            <person name="Rokhsar D."/>
            <person name="Devos K.M."/>
        </authorList>
    </citation>
    <scope>NUCLEOTIDE SEQUENCE [LARGE SCALE GENOMIC DNA]</scope>
    <source>
        <strain evidence="4">Yugu1</strain>
    </source>
</reference>
<dbReference type="InterPro" id="IPR013601">
    <property type="entry name" value="FAE1_typ3_polyketide_synth"/>
</dbReference>
<accession>A0A368PZ48</accession>
<feature type="compositionally biased region" description="Basic and acidic residues" evidence="2">
    <location>
        <begin position="145"/>
        <end position="154"/>
    </location>
</feature>
<dbReference type="AlphaFoldDB" id="A0A368PZ48"/>
<evidence type="ECO:0000256" key="1">
    <source>
        <dbReference type="ARBA" id="ARBA00023315"/>
    </source>
</evidence>
<dbReference type="SUPFAM" id="SSF53901">
    <property type="entry name" value="Thiolase-like"/>
    <property type="match status" value="1"/>
</dbReference>
<dbReference type="Gene3D" id="3.40.47.10">
    <property type="match status" value="1"/>
</dbReference>
<dbReference type="GO" id="GO:0006633">
    <property type="term" value="P:fatty acid biosynthetic process"/>
    <property type="evidence" value="ECO:0007669"/>
    <property type="project" value="InterPro"/>
</dbReference>
<feature type="region of interest" description="Disordered" evidence="2">
    <location>
        <begin position="1"/>
        <end position="32"/>
    </location>
</feature>
<evidence type="ECO:0000256" key="2">
    <source>
        <dbReference type="SAM" id="MobiDB-lite"/>
    </source>
</evidence>
<evidence type="ECO:0000313" key="4">
    <source>
        <dbReference type="EMBL" id="RCV11015.1"/>
    </source>
</evidence>
<dbReference type="PANTHER" id="PTHR31561">
    <property type="entry name" value="3-KETOACYL-COA SYNTHASE"/>
    <property type="match status" value="1"/>
</dbReference>
<proteinExistence type="predicted"/>
<dbReference type="InterPro" id="IPR016039">
    <property type="entry name" value="Thiolase-like"/>
</dbReference>
<gene>
    <name evidence="4" type="ORF">SETIT_2G154200v2</name>
</gene>
<evidence type="ECO:0000259" key="3">
    <source>
        <dbReference type="Pfam" id="PF08392"/>
    </source>
</evidence>
<reference evidence="4" key="2">
    <citation type="submission" date="2015-07" db="EMBL/GenBank/DDBJ databases">
        <authorList>
            <person name="Noorani M."/>
        </authorList>
    </citation>
    <scope>NUCLEOTIDE SEQUENCE</scope>
    <source>
        <strain evidence="4">Yugu1</strain>
    </source>
</reference>
<name>A0A368PZ48_SETIT</name>
<protein>
    <recommendedName>
        <fullName evidence="3">FAE domain-containing protein</fullName>
    </recommendedName>
</protein>
<feature type="domain" description="FAE" evidence="3">
    <location>
        <begin position="157"/>
        <end position="363"/>
    </location>
</feature>
<feature type="region of interest" description="Disordered" evidence="2">
    <location>
        <begin position="134"/>
        <end position="154"/>
    </location>
</feature>
<sequence length="418" mass="45628">MWGEGACDFQRRLSPTGGSSPAAPPLPASAPTAIPMRRHTLRQVFFHAATCRCPRRAPSLIVPPPPASPPPPLGDVAPLPLWGRCSHAEMGSSRYSPLPHGGRHVAPMQGGTAGRTPHWGHRWRAHLPATVSRRRAASGFSGRRRGGEDKREDKMRGRRISIELAGHVIQRNKWLGLPDYHFLLVVIVRSGIGEETYAPRSILEGRADSPTLQDALDKMDAFLDDAVSELFTLAVCNVSMLSPVPSLASRIVCRYGLREDVAAYNLAGMGCNAGLIALDLARNALHTRPRVLALVVPPMSIAPNWYSSTDKSTMLANCLIRSGDAAVLITKNPARRGRAKMKLCCLVHVHIGGFLRRHRTACRKPATHELAYARKEKHGNRSRAWERTSEGATGEERPCGNMWGAEASDGIAIFFLCI</sequence>
<keyword evidence="1" id="KW-0012">Acyltransferase</keyword>
<organism evidence="4">
    <name type="scientific">Setaria italica</name>
    <name type="common">Foxtail millet</name>
    <name type="synonym">Panicum italicum</name>
    <dbReference type="NCBI Taxonomy" id="4555"/>
    <lineage>
        <taxon>Eukaryota</taxon>
        <taxon>Viridiplantae</taxon>
        <taxon>Streptophyta</taxon>
        <taxon>Embryophyta</taxon>
        <taxon>Tracheophyta</taxon>
        <taxon>Spermatophyta</taxon>
        <taxon>Magnoliopsida</taxon>
        <taxon>Liliopsida</taxon>
        <taxon>Poales</taxon>
        <taxon>Poaceae</taxon>
        <taxon>PACMAD clade</taxon>
        <taxon>Panicoideae</taxon>
        <taxon>Panicodae</taxon>
        <taxon>Paniceae</taxon>
        <taxon>Cenchrinae</taxon>
        <taxon>Setaria</taxon>
    </lineage>
</organism>
<dbReference type="InterPro" id="IPR012392">
    <property type="entry name" value="3-ktacl-CoA_syn"/>
</dbReference>
<dbReference type="STRING" id="4555.A0A368PZ48"/>
<dbReference type="EMBL" id="CM003529">
    <property type="protein sequence ID" value="RCV11015.1"/>
    <property type="molecule type" value="Genomic_DNA"/>
</dbReference>
<dbReference type="GO" id="GO:0016020">
    <property type="term" value="C:membrane"/>
    <property type="evidence" value="ECO:0007669"/>
    <property type="project" value="InterPro"/>
</dbReference>
<dbReference type="GO" id="GO:0016747">
    <property type="term" value="F:acyltransferase activity, transferring groups other than amino-acyl groups"/>
    <property type="evidence" value="ECO:0007669"/>
    <property type="project" value="InterPro"/>
</dbReference>
<keyword evidence="1" id="KW-0808">Transferase</keyword>
<dbReference type="Pfam" id="PF08392">
    <property type="entry name" value="FAE1_CUT1_RppA"/>
    <property type="match status" value="1"/>
</dbReference>